<dbReference type="AlphaFoldDB" id="A0A8J2J1K2"/>
<evidence type="ECO:0000313" key="2">
    <source>
        <dbReference type="EMBL" id="CAG7678613.1"/>
    </source>
</evidence>
<feature type="non-terminal residue" evidence="2">
    <location>
        <position position="1"/>
    </location>
</feature>
<keyword evidence="1" id="KW-0472">Membrane</keyword>
<feature type="transmembrane region" description="Helical" evidence="1">
    <location>
        <begin position="46"/>
        <end position="73"/>
    </location>
</feature>
<dbReference type="GO" id="GO:0005319">
    <property type="term" value="F:lipid transporter activity"/>
    <property type="evidence" value="ECO:0007669"/>
    <property type="project" value="TreeGrafter"/>
</dbReference>
<protein>
    <submittedName>
        <fullName evidence="2">Uncharacterized protein</fullName>
    </submittedName>
</protein>
<proteinExistence type="predicted"/>
<dbReference type="OrthoDB" id="6512918at2759"/>
<sequence length="75" mass="8849">MMGLPNWLHWTAWFIKTFLYLVVTLVFLTILMKIQFEEDRAILTEANALVLFVVFIFHAFSLIGFCFFMSTIYSS</sequence>
<dbReference type="EMBL" id="CAJVCH010015137">
    <property type="protein sequence ID" value="CAG7678613.1"/>
    <property type="molecule type" value="Genomic_DNA"/>
</dbReference>
<organism evidence="2 3">
    <name type="scientific">Allacma fusca</name>
    <dbReference type="NCBI Taxonomy" id="39272"/>
    <lineage>
        <taxon>Eukaryota</taxon>
        <taxon>Metazoa</taxon>
        <taxon>Ecdysozoa</taxon>
        <taxon>Arthropoda</taxon>
        <taxon>Hexapoda</taxon>
        <taxon>Collembola</taxon>
        <taxon>Symphypleona</taxon>
        <taxon>Sminthuridae</taxon>
        <taxon>Allacma</taxon>
    </lineage>
</organism>
<gene>
    <name evidence="2" type="ORF">AFUS01_LOCUS2623</name>
</gene>
<name>A0A8J2J1K2_9HEXA</name>
<dbReference type="Proteomes" id="UP000708208">
    <property type="component" value="Unassembled WGS sequence"/>
</dbReference>
<feature type="transmembrane region" description="Helical" evidence="1">
    <location>
        <begin position="12"/>
        <end position="34"/>
    </location>
</feature>
<keyword evidence="3" id="KW-1185">Reference proteome</keyword>
<comment type="caution">
    <text evidence="2">The sequence shown here is derived from an EMBL/GenBank/DDBJ whole genome shotgun (WGS) entry which is preliminary data.</text>
</comment>
<accession>A0A8J2J1K2</accession>
<keyword evidence="1" id="KW-1133">Transmembrane helix</keyword>
<dbReference type="GO" id="GO:0140359">
    <property type="term" value="F:ABC-type transporter activity"/>
    <property type="evidence" value="ECO:0007669"/>
    <property type="project" value="InterPro"/>
</dbReference>
<dbReference type="PANTHER" id="PTHR19229:SF250">
    <property type="entry name" value="ABC TRANSPORTER DOMAIN-CONTAINING PROTEIN-RELATED"/>
    <property type="match status" value="1"/>
</dbReference>
<reference evidence="2" key="1">
    <citation type="submission" date="2021-06" db="EMBL/GenBank/DDBJ databases">
        <authorList>
            <person name="Hodson N. C."/>
            <person name="Mongue J. A."/>
            <person name="Jaron S. K."/>
        </authorList>
    </citation>
    <scope>NUCLEOTIDE SEQUENCE</scope>
</reference>
<evidence type="ECO:0000313" key="3">
    <source>
        <dbReference type="Proteomes" id="UP000708208"/>
    </source>
</evidence>
<dbReference type="InterPro" id="IPR026082">
    <property type="entry name" value="ABCA"/>
</dbReference>
<dbReference type="PANTHER" id="PTHR19229">
    <property type="entry name" value="ATP-BINDING CASSETTE TRANSPORTER SUBFAMILY A ABCA"/>
    <property type="match status" value="1"/>
</dbReference>
<keyword evidence="1" id="KW-0812">Transmembrane</keyword>
<evidence type="ECO:0000256" key="1">
    <source>
        <dbReference type="SAM" id="Phobius"/>
    </source>
</evidence>
<dbReference type="GO" id="GO:0016020">
    <property type="term" value="C:membrane"/>
    <property type="evidence" value="ECO:0007669"/>
    <property type="project" value="InterPro"/>
</dbReference>